<protein>
    <recommendedName>
        <fullName evidence="5">Nitrile hydratase subunit beta</fullName>
        <shortName evidence="5">NHase</shortName>
        <ecNumber evidence="5">4.2.1.84</ecNumber>
    </recommendedName>
</protein>
<dbReference type="GO" id="GO:0018822">
    <property type="term" value="F:nitrile hydratase activity"/>
    <property type="evidence" value="ECO:0007669"/>
    <property type="project" value="UniProtKB-EC"/>
</dbReference>
<dbReference type="Gene3D" id="1.10.472.20">
    <property type="entry name" value="Nitrile hydratase, beta subunit"/>
    <property type="match status" value="1"/>
</dbReference>
<comment type="function">
    <text evidence="1 5">NHase catalyzes the hydration of various nitrile compounds to the corresponding amides.</text>
</comment>
<organism evidence="8 9">
    <name type="scientific">Teichococcus coralli</name>
    <dbReference type="NCBI Taxonomy" id="2545983"/>
    <lineage>
        <taxon>Bacteria</taxon>
        <taxon>Pseudomonadati</taxon>
        <taxon>Pseudomonadota</taxon>
        <taxon>Alphaproteobacteria</taxon>
        <taxon>Acetobacterales</taxon>
        <taxon>Roseomonadaceae</taxon>
        <taxon>Roseomonas</taxon>
    </lineage>
</organism>
<keyword evidence="9" id="KW-1185">Reference proteome</keyword>
<reference evidence="8 9" key="1">
    <citation type="submission" date="2019-03" db="EMBL/GenBank/DDBJ databases">
        <title>Roseomonas sp. a novel Roseomonas species isolated from Sea whip Gorgonian.</title>
        <authorList>
            <person name="Li F."/>
            <person name="Pan X."/>
            <person name="Huang S."/>
            <person name="Li Z."/>
            <person name="Meng B."/>
        </authorList>
    </citation>
    <scope>NUCLEOTIDE SEQUENCE [LARGE SCALE GENOMIC DNA]</scope>
    <source>
        <strain evidence="8 9">M0104</strain>
    </source>
</reference>
<dbReference type="InterPro" id="IPR003168">
    <property type="entry name" value="Nitrile_hydratase_bsu"/>
</dbReference>
<proteinExistence type="inferred from homology"/>
<dbReference type="InterPro" id="IPR049054">
    <property type="entry name" value="CN_hydtase_beta-like_N"/>
</dbReference>
<dbReference type="AlphaFoldDB" id="A0A845B6U7"/>
<dbReference type="InterPro" id="IPR042262">
    <property type="entry name" value="CN_hydtase_beta_C"/>
</dbReference>
<dbReference type="InterPro" id="IPR024690">
    <property type="entry name" value="CN_hydtase_beta_dom_C"/>
</dbReference>
<dbReference type="Proteomes" id="UP000460715">
    <property type="component" value="Unassembled WGS sequence"/>
</dbReference>
<dbReference type="NCBIfam" id="TIGR03888">
    <property type="entry name" value="nitrile_beta"/>
    <property type="match status" value="1"/>
</dbReference>
<dbReference type="Pfam" id="PF21006">
    <property type="entry name" value="NHase_beta_N"/>
    <property type="match status" value="1"/>
</dbReference>
<dbReference type="Pfam" id="PF02211">
    <property type="entry name" value="NHase_beta_C"/>
    <property type="match status" value="1"/>
</dbReference>
<feature type="domain" description="Nitrile hydratase beta subunit-like N-terminal" evidence="7">
    <location>
        <begin position="1"/>
        <end position="109"/>
    </location>
</feature>
<feature type="domain" description="Nitrile hydratase beta subunit" evidence="6">
    <location>
        <begin position="123"/>
        <end position="217"/>
    </location>
</feature>
<dbReference type="InterPro" id="IPR008990">
    <property type="entry name" value="Elect_transpt_acc-like_dom_sf"/>
</dbReference>
<dbReference type="EC" id="4.2.1.84" evidence="5"/>
<gene>
    <name evidence="8" type="primary">nthB</name>
    <name evidence="8" type="ORF">E0493_03535</name>
</gene>
<comment type="similarity">
    <text evidence="2 5">Belongs to the nitrile hydratase subunit beta family.</text>
</comment>
<evidence type="ECO:0000313" key="8">
    <source>
        <dbReference type="EMBL" id="MXP62425.1"/>
    </source>
</evidence>
<dbReference type="EMBL" id="SNVJ01000002">
    <property type="protein sequence ID" value="MXP62425.1"/>
    <property type="molecule type" value="Genomic_DNA"/>
</dbReference>
<evidence type="ECO:0000256" key="4">
    <source>
        <dbReference type="ARBA" id="ARBA00044877"/>
    </source>
</evidence>
<evidence type="ECO:0000259" key="6">
    <source>
        <dbReference type="Pfam" id="PF02211"/>
    </source>
</evidence>
<comment type="catalytic activity">
    <reaction evidence="4 5">
        <text>an aliphatic primary amide = an aliphatic nitrile + H2O</text>
        <dbReference type="Rhea" id="RHEA:12673"/>
        <dbReference type="ChEBI" id="CHEBI:15377"/>
        <dbReference type="ChEBI" id="CHEBI:65285"/>
        <dbReference type="ChEBI" id="CHEBI:80291"/>
        <dbReference type="EC" id="4.2.1.84"/>
    </reaction>
</comment>
<dbReference type="Gene3D" id="2.30.30.50">
    <property type="match status" value="1"/>
</dbReference>
<accession>A0A845B6U7</accession>
<comment type="caution">
    <text evidence="8">The sequence shown here is derived from an EMBL/GenBank/DDBJ whole genome shotgun (WGS) entry which is preliminary data.</text>
</comment>
<dbReference type="SUPFAM" id="SSF50090">
    <property type="entry name" value="Electron transport accessory proteins"/>
    <property type="match status" value="1"/>
</dbReference>
<evidence type="ECO:0000259" key="7">
    <source>
        <dbReference type="Pfam" id="PF21006"/>
    </source>
</evidence>
<name>A0A845B6U7_9PROT</name>
<dbReference type="GO" id="GO:0046914">
    <property type="term" value="F:transition metal ion binding"/>
    <property type="evidence" value="ECO:0007669"/>
    <property type="project" value="InterPro"/>
</dbReference>
<dbReference type="PIRSF" id="PIRSF001427">
    <property type="entry name" value="NHase_beta"/>
    <property type="match status" value="1"/>
</dbReference>
<evidence type="ECO:0000256" key="1">
    <source>
        <dbReference type="ARBA" id="ARBA00004042"/>
    </source>
</evidence>
<evidence type="ECO:0000256" key="5">
    <source>
        <dbReference type="PIRNR" id="PIRNR001427"/>
    </source>
</evidence>
<evidence type="ECO:0000313" key="9">
    <source>
        <dbReference type="Proteomes" id="UP000460715"/>
    </source>
</evidence>
<evidence type="ECO:0000256" key="3">
    <source>
        <dbReference type="ARBA" id="ARBA00023239"/>
    </source>
</evidence>
<sequence>MNGAQDLGGMMGFGPVTPEPEELRFHAEWEKRALAITLATGAMGVWNIDTMRHTRESLPPAEYLSSSYYEIWTKALANQLLADGLVSREELRDGQAEAPARPVPRVLHAGEVARTLAAGTQYARPAEAPAAFAVGAAVRTRVFHPAHHTRLPRYARGKQGVVEAVRGVFVFPDTNAHRQGEHPQWLYTVRFTGPELWGEGADPSLSVSIDAWESYLEAA</sequence>
<keyword evidence="3 5" id="KW-0456">Lyase</keyword>
<evidence type="ECO:0000256" key="2">
    <source>
        <dbReference type="ARBA" id="ARBA00009098"/>
    </source>
</evidence>
<dbReference type="OrthoDB" id="3478924at2"/>
<dbReference type="RefSeq" id="WP_160935531.1">
    <property type="nucleotide sequence ID" value="NZ_SNVJ01000002.1"/>
</dbReference>